<dbReference type="PROSITE" id="PS00211">
    <property type="entry name" value="ABC_TRANSPORTER_1"/>
    <property type="match status" value="2"/>
</dbReference>
<dbReference type="Gene3D" id="3.40.50.300">
    <property type="entry name" value="P-loop containing nucleotide triphosphate hydrolases"/>
    <property type="match status" value="2"/>
</dbReference>
<dbReference type="InterPro" id="IPR003439">
    <property type="entry name" value="ABC_transporter-like_ATP-bd"/>
</dbReference>
<dbReference type="GO" id="GO:0016887">
    <property type="term" value="F:ATP hydrolysis activity"/>
    <property type="evidence" value="ECO:0007669"/>
    <property type="project" value="InterPro"/>
</dbReference>
<dbReference type="InterPro" id="IPR050319">
    <property type="entry name" value="ABC_transp_ATP-bind"/>
</dbReference>
<dbReference type="CDD" id="cd03257">
    <property type="entry name" value="ABC_NikE_OppD_transporters"/>
    <property type="match status" value="2"/>
</dbReference>
<proteinExistence type="inferred from homology"/>
<evidence type="ECO:0000256" key="2">
    <source>
        <dbReference type="ARBA" id="ARBA00005417"/>
    </source>
</evidence>
<dbReference type="NCBIfam" id="NF008453">
    <property type="entry name" value="PRK11308.1"/>
    <property type="match status" value="2"/>
</dbReference>
<comment type="caution">
    <text evidence="7">The sequence shown here is derived from an EMBL/GenBank/DDBJ whole genome shotgun (WGS) entry which is preliminary data.</text>
</comment>
<dbReference type="PROSITE" id="PS50893">
    <property type="entry name" value="ABC_TRANSPORTER_2"/>
    <property type="match status" value="2"/>
</dbReference>
<dbReference type="FunFam" id="3.40.50.300:FF:000016">
    <property type="entry name" value="Oligopeptide ABC transporter ATP-binding component"/>
    <property type="match status" value="2"/>
</dbReference>
<keyword evidence="3" id="KW-0813">Transport</keyword>
<evidence type="ECO:0000256" key="3">
    <source>
        <dbReference type="ARBA" id="ARBA00022448"/>
    </source>
</evidence>
<keyword evidence="4" id="KW-0547">Nucleotide-binding</keyword>
<evidence type="ECO:0000313" key="8">
    <source>
        <dbReference type="Proteomes" id="UP000320653"/>
    </source>
</evidence>
<comment type="subcellular location">
    <subcellularLocation>
        <location evidence="1">Cell inner membrane</location>
        <topology evidence="1">Peripheral membrane protein</topology>
    </subcellularLocation>
</comment>
<evidence type="ECO:0000259" key="6">
    <source>
        <dbReference type="PROSITE" id="PS50893"/>
    </source>
</evidence>
<gene>
    <name evidence="7" type="ORF">FHW37_104177</name>
</gene>
<dbReference type="SMART" id="SM00382">
    <property type="entry name" value="AAA"/>
    <property type="match status" value="2"/>
</dbReference>
<comment type="similarity">
    <text evidence="2">Belongs to the ABC transporter superfamily.</text>
</comment>
<keyword evidence="5 7" id="KW-0067">ATP-binding</keyword>
<dbReference type="GO" id="GO:0005524">
    <property type="term" value="F:ATP binding"/>
    <property type="evidence" value="ECO:0007669"/>
    <property type="project" value="UniProtKB-KW"/>
</dbReference>
<dbReference type="PANTHER" id="PTHR43776">
    <property type="entry name" value="TRANSPORT ATP-BINDING PROTEIN"/>
    <property type="match status" value="1"/>
</dbReference>
<dbReference type="SUPFAM" id="SSF52540">
    <property type="entry name" value="P-loop containing nucleoside triphosphate hydrolases"/>
    <property type="match status" value="2"/>
</dbReference>
<dbReference type="EMBL" id="VIWP01000004">
    <property type="protein sequence ID" value="TWF52909.1"/>
    <property type="molecule type" value="Genomic_DNA"/>
</dbReference>
<dbReference type="Pfam" id="PF00005">
    <property type="entry name" value="ABC_tran"/>
    <property type="match status" value="2"/>
</dbReference>
<evidence type="ECO:0000256" key="5">
    <source>
        <dbReference type="ARBA" id="ARBA00022840"/>
    </source>
</evidence>
<keyword evidence="8" id="KW-1185">Reference proteome</keyword>
<dbReference type="Pfam" id="PF08352">
    <property type="entry name" value="oligo_HPY"/>
    <property type="match status" value="2"/>
</dbReference>
<evidence type="ECO:0000256" key="1">
    <source>
        <dbReference type="ARBA" id="ARBA00004417"/>
    </source>
</evidence>
<dbReference type="InterPro" id="IPR013563">
    <property type="entry name" value="Oligopep_ABC_C"/>
</dbReference>
<dbReference type="GO" id="GO:0005886">
    <property type="term" value="C:plasma membrane"/>
    <property type="evidence" value="ECO:0007669"/>
    <property type="project" value="UniProtKB-SubCell"/>
</dbReference>
<organism evidence="7 8">
    <name type="scientific">Neorhizobium alkalisoli</name>
    <dbReference type="NCBI Taxonomy" id="528178"/>
    <lineage>
        <taxon>Bacteria</taxon>
        <taxon>Pseudomonadati</taxon>
        <taxon>Pseudomonadota</taxon>
        <taxon>Alphaproteobacteria</taxon>
        <taxon>Hyphomicrobiales</taxon>
        <taxon>Rhizobiaceae</taxon>
        <taxon>Rhizobium/Agrobacterium group</taxon>
        <taxon>Neorhizobium</taxon>
    </lineage>
</organism>
<evidence type="ECO:0000256" key="4">
    <source>
        <dbReference type="ARBA" id="ARBA00022741"/>
    </source>
</evidence>
<dbReference type="NCBIfam" id="NF007739">
    <property type="entry name" value="PRK10419.1"/>
    <property type="match status" value="2"/>
</dbReference>
<dbReference type="InterPro" id="IPR027417">
    <property type="entry name" value="P-loop_NTPase"/>
</dbReference>
<dbReference type="AlphaFoldDB" id="A0A561QRB4"/>
<protein>
    <submittedName>
        <fullName evidence="7">Microcin C transport system ATP-binding protein</fullName>
    </submittedName>
</protein>
<dbReference type="InterPro" id="IPR003593">
    <property type="entry name" value="AAA+_ATPase"/>
</dbReference>
<feature type="domain" description="ABC transporter" evidence="6">
    <location>
        <begin position="299"/>
        <end position="538"/>
    </location>
</feature>
<dbReference type="InterPro" id="IPR017871">
    <property type="entry name" value="ABC_transporter-like_CS"/>
</dbReference>
<sequence>MPSIRARRSGDVMTEPLLSVRNLSVAFHQGGNTSLAVDGVSFDIMPGEVVALVGESGSGKSVTANSILKLLPYPAASHPSGEILFSGKDMLKASEAELRQVRGNDITMIFQEPMTSLNPLHSIEKQVGEILELHQGMTGQAARARTLELLVQVGIRDPEKRLQAYPHELSGGQRQRVMIAMALANRPKLLIADEPTTALDVTVQAQILDLLRKLKGEHGMSMLFITHDLGIVRKFADRVCVMTKGKIVETGPVEDVFTRPSHAYTQHLLSSEPRGEPPVVDAQSPVVMEGKDIRVWFPVKQGFMRKIVDHVKAVDGVDLKLRAGETLGVVGESGSGKTTLGLALARLISSQGRIVFIGNQIDQYSFKQMRPFRDRLQIVFQDPFGSLSPRMPVGDIIAEGLKVHERSLSADERDERVAWALNEVGLDPATRWRYPHEFSGGQRQRIAIARAMVLKPRFVMLDEPTSALDMTVQAQVVDLLRDLQKKHDLAYLFISHDLKVVKALANHVIVMRLGKVVEEGPSAQIFGAPKEAYTRALMAAAFNLEAVENGAISQ</sequence>
<name>A0A561QRB4_9HYPH</name>
<feature type="domain" description="ABC transporter" evidence="6">
    <location>
        <begin position="20"/>
        <end position="269"/>
    </location>
</feature>
<evidence type="ECO:0000313" key="7">
    <source>
        <dbReference type="EMBL" id="TWF52909.1"/>
    </source>
</evidence>
<reference evidence="7 8" key="1">
    <citation type="submission" date="2019-06" db="EMBL/GenBank/DDBJ databases">
        <title>Sorghum-associated microbial communities from plants grown in Nebraska, USA.</title>
        <authorList>
            <person name="Schachtman D."/>
        </authorList>
    </citation>
    <scope>NUCLEOTIDE SEQUENCE [LARGE SCALE GENOMIC DNA]</scope>
    <source>
        <strain evidence="7 8">1225</strain>
    </source>
</reference>
<accession>A0A561QRB4</accession>
<dbReference type="Proteomes" id="UP000320653">
    <property type="component" value="Unassembled WGS sequence"/>
</dbReference>
<dbReference type="GO" id="GO:0015833">
    <property type="term" value="P:peptide transport"/>
    <property type="evidence" value="ECO:0007669"/>
    <property type="project" value="InterPro"/>
</dbReference>
<dbReference type="PANTHER" id="PTHR43776:SF7">
    <property type="entry name" value="D,D-DIPEPTIDE TRANSPORT ATP-BINDING PROTEIN DDPF-RELATED"/>
    <property type="match status" value="1"/>
</dbReference>
<dbReference type="GO" id="GO:0055085">
    <property type="term" value="P:transmembrane transport"/>
    <property type="evidence" value="ECO:0007669"/>
    <property type="project" value="UniProtKB-ARBA"/>
</dbReference>